<dbReference type="InterPro" id="IPR016047">
    <property type="entry name" value="M23ase_b-sheet_dom"/>
</dbReference>
<feature type="transmembrane region" description="Helical" evidence="1">
    <location>
        <begin position="12"/>
        <end position="33"/>
    </location>
</feature>
<evidence type="ECO:0000313" key="3">
    <source>
        <dbReference type="EMBL" id="RIX31776.1"/>
    </source>
</evidence>
<dbReference type="PANTHER" id="PTHR21666">
    <property type="entry name" value="PEPTIDASE-RELATED"/>
    <property type="match status" value="1"/>
</dbReference>
<dbReference type="Gene3D" id="2.70.70.10">
    <property type="entry name" value="Glucose Permease (Domain IIA)"/>
    <property type="match status" value="1"/>
</dbReference>
<sequence length="211" mass="21799">MGAIVNRIGRVVVSSVLLAAATIFYFGITGTIAPNQVAVSTDTVVNPAGDAAPVAVGSVVVGPAGLAIPVAGVRPGQLVDTYTQARAGGARRHDAIDIMAATGTPVVSAAPGRVEKLYFSNGGGGISAYVRSDDGLWNYYYAHLSAYAPGLREGQRLHRGSPVGYVGYTGNANPEGPHLHFAVNRMAPGEKWYQGTPINPYPLLAGNAAKR</sequence>
<protein>
    <submittedName>
        <fullName evidence="3">M23 family peptidase</fullName>
    </submittedName>
</protein>
<dbReference type="InterPro" id="IPR011055">
    <property type="entry name" value="Dup_hybrid_motif"/>
</dbReference>
<keyword evidence="1" id="KW-1133">Transmembrane helix</keyword>
<dbReference type="RefSeq" id="WP_119531065.1">
    <property type="nucleotide sequence ID" value="NZ_QXTF01000001.1"/>
</dbReference>
<dbReference type="InterPro" id="IPR050570">
    <property type="entry name" value="Cell_wall_metabolism_enzyme"/>
</dbReference>
<dbReference type="EMBL" id="QXTF01000001">
    <property type="protein sequence ID" value="RIX31776.1"/>
    <property type="molecule type" value="Genomic_DNA"/>
</dbReference>
<dbReference type="Proteomes" id="UP000285023">
    <property type="component" value="Unassembled WGS sequence"/>
</dbReference>
<evidence type="ECO:0000256" key="1">
    <source>
        <dbReference type="SAM" id="Phobius"/>
    </source>
</evidence>
<dbReference type="CDD" id="cd12797">
    <property type="entry name" value="M23_peptidase"/>
    <property type="match status" value="1"/>
</dbReference>
<accession>A0A418Q178</accession>
<keyword evidence="1" id="KW-0812">Transmembrane</keyword>
<dbReference type="PANTHER" id="PTHR21666:SF270">
    <property type="entry name" value="MUREIN HYDROLASE ACTIVATOR ENVC"/>
    <property type="match status" value="1"/>
</dbReference>
<name>A0A418Q178_9SPHN</name>
<dbReference type="GO" id="GO:0004222">
    <property type="term" value="F:metalloendopeptidase activity"/>
    <property type="evidence" value="ECO:0007669"/>
    <property type="project" value="TreeGrafter"/>
</dbReference>
<organism evidence="3 4">
    <name type="scientific">Sphingomonas edaphi</name>
    <dbReference type="NCBI Taxonomy" id="2315689"/>
    <lineage>
        <taxon>Bacteria</taxon>
        <taxon>Pseudomonadati</taxon>
        <taxon>Pseudomonadota</taxon>
        <taxon>Alphaproteobacteria</taxon>
        <taxon>Sphingomonadales</taxon>
        <taxon>Sphingomonadaceae</taxon>
        <taxon>Sphingomonas</taxon>
    </lineage>
</organism>
<dbReference type="OrthoDB" id="9800107at2"/>
<gene>
    <name evidence="3" type="ORF">D3M59_01855</name>
</gene>
<dbReference type="AlphaFoldDB" id="A0A418Q178"/>
<dbReference type="SUPFAM" id="SSF51261">
    <property type="entry name" value="Duplicated hybrid motif"/>
    <property type="match status" value="1"/>
</dbReference>
<evidence type="ECO:0000313" key="4">
    <source>
        <dbReference type="Proteomes" id="UP000285023"/>
    </source>
</evidence>
<keyword evidence="1" id="KW-0472">Membrane</keyword>
<comment type="caution">
    <text evidence="3">The sequence shown here is derived from an EMBL/GenBank/DDBJ whole genome shotgun (WGS) entry which is preliminary data.</text>
</comment>
<keyword evidence="4" id="KW-1185">Reference proteome</keyword>
<feature type="domain" description="M23ase beta-sheet core" evidence="2">
    <location>
        <begin position="92"/>
        <end position="200"/>
    </location>
</feature>
<reference evidence="3 4" key="1">
    <citation type="submission" date="2018-09" db="EMBL/GenBank/DDBJ databases">
        <title>Sphingomonas sp. DAC4.</title>
        <authorList>
            <person name="Seo T."/>
        </authorList>
    </citation>
    <scope>NUCLEOTIDE SEQUENCE [LARGE SCALE GENOMIC DNA]</scope>
    <source>
        <strain evidence="3 4">DAC4</strain>
    </source>
</reference>
<dbReference type="Pfam" id="PF01551">
    <property type="entry name" value="Peptidase_M23"/>
    <property type="match status" value="1"/>
</dbReference>
<evidence type="ECO:0000259" key="2">
    <source>
        <dbReference type="Pfam" id="PF01551"/>
    </source>
</evidence>
<proteinExistence type="predicted"/>